<protein>
    <submittedName>
        <fullName evidence="4">ARM repeat-containing protein</fullName>
    </submittedName>
</protein>
<dbReference type="Pfam" id="PF23271">
    <property type="entry name" value="HEAT_GCN1"/>
    <property type="match status" value="1"/>
</dbReference>
<dbReference type="AlphaFoldDB" id="A0A4P9X197"/>
<dbReference type="InterPro" id="IPR055443">
    <property type="entry name" value="HEAT_ECM29"/>
</dbReference>
<accession>A0A4P9X197</accession>
<dbReference type="Gene3D" id="1.25.10.10">
    <property type="entry name" value="Leucine-rich Repeat Variant"/>
    <property type="match status" value="2"/>
</dbReference>
<dbReference type="InterPro" id="IPR016024">
    <property type="entry name" value="ARM-type_fold"/>
</dbReference>
<feature type="domain" description="Stalled ribosome sensor GCN1-like HEAT repeats region" evidence="2">
    <location>
        <begin position="165"/>
        <end position="304"/>
    </location>
</feature>
<feature type="domain" description="Proteasome adapter and scaffold protein ECM29 HEAT-repeat" evidence="3">
    <location>
        <begin position="349"/>
        <end position="508"/>
    </location>
</feature>
<dbReference type="EMBL" id="ML009231">
    <property type="protein sequence ID" value="RKO97556.1"/>
    <property type="molecule type" value="Genomic_DNA"/>
</dbReference>
<dbReference type="PANTHER" id="PTHR23346">
    <property type="entry name" value="TRANSLATIONAL ACTIVATOR GCN1-RELATED"/>
    <property type="match status" value="1"/>
</dbReference>
<dbReference type="GO" id="GO:0060090">
    <property type="term" value="F:molecular adaptor activity"/>
    <property type="evidence" value="ECO:0007669"/>
    <property type="project" value="TreeGrafter"/>
</dbReference>
<gene>
    <name evidence="4" type="ORF">CAUPRSCDRAFT_6345</name>
</gene>
<evidence type="ECO:0000313" key="4">
    <source>
        <dbReference type="EMBL" id="RKO97556.1"/>
    </source>
</evidence>
<keyword evidence="1" id="KW-0677">Repeat</keyword>
<dbReference type="GO" id="GO:0036503">
    <property type="term" value="P:ERAD pathway"/>
    <property type="evidence" value="ECO:0007669"/>
    <property type="project" value="TreeGrafter"/>
</dbReference>
<dbReference type="InterPro" id="IPR057546">
    <property type="entry name" value="HEAT_GCN1"/>
</dbReference>
<dbReference type="PANTHER" id="PTHR23346:SF19">
    <property type="entry name" value="PROTEASOME ADAPTER AND SCAFFOLD PROTEIN ECM29"/>
    <property type="match status" value="1"/>
</dbReference>
<feature type="non-terminal residue" evidence="4">
    <location>
        <position position="694"/>
    </location>
</feature>
<reference evidence="5" key="1">
    <citation type="journal article" date="2018" name="Nat. Microbiol.">
        <title>Leveraging single-cell genomics to expand the fungal tree of life.</title>
        <authorList>
            <person name="Ahrendt S.R."/>
            <person name="Quandt C.A."/>
            <person name="Ciobanu D."/>
            <person name="Clum A."/>
            <person name="Salamov A."/>
            <person name="Andreopoulos B."/>
            <person name="Cheng J.F."/>
            <person name="Woyke T."/>
            <person name="Pelin A."/>
            <person name="Henrissat B."/>
            <person name="Reynolds N.K."/>
            <person name="Benny G.L."/>
            <person name="Smith M.E."/>
            <person name="James T.Y."/>
            <person name="Grigoriev I.V."/>
        </authorList>
    </citation>
    <scope>NUCLEOTIDE SEQUENCE [LARGE SCALE GENOMIC DNA]</scope>
    <source>
        <strain evidence="5">ATCC 52028</strain>
    </source>
</reference>
<dbReference type="GO" id="GO:0005634">
    <property type="term" value="C:nucleus"/>
    <property type="evidence" value="ECO:0007669"/>
    <property type="project" value="TreeGrafter"/>
</dbReference>
<evidence type="ECO:0000259" key="3">
    <source>
        <dbReference type="Pfam" id="PF24492"/>
    </source>
</evidence>
<proteinExistence type="predicted"/>
<sequence>MKKFRYQLRPGGPINVRKGYCFLILSLLKYGGRSALVQASLLDFHTILSELLTDLDDFTQDLASKGIGLIYELGSDAVKQQLLDNLLSTFSEGKRLAPVTGDTQVFVEGAVGTTPEGKPISTYQSVLRLASDLNQPNLVYKFMSLASHSALWNSRRGASMGFATIARHAEKELAPMLPQIIPKLFQYRHDPNPKIAASMTSIWQALVKNPSQSIETYFVAIMDDVLANMQNRQWRLRAASCNAMAQLLQNRDYDTVQPYFERIWQTTFAVLDDINSNVRSAAHELMKTLNRTTLRFADPQYVSPERGAQLVGLVVPFLLEKGMGSRAKELIAISLDTLLKLIKRAGPLIKSQVVPILLKLLESLSTLEPQAANYLTFHMDDQSRDSLDQARLAMAKGSPMMEGIEAALRQLDVDTVAQLVPGLVALIKRGLGLPTRAGCARLVLSMVIYMPLDVKPHADTLLKAFTTSLKDSNAMIRKSAAVAIAYLSKIASLDALDALLATLQSAYLASFDANDAMVEAGRMVPGVTLREMLRHSADAFRPLENGVMPLAFLGARDPTPALAEPWQQIWDELTAGAATRIRLYKKELLALTVPLLDAPNWGIKRQAARTLRDLATVAGAELAADVPDLVDRLQRALAGRVWAGKEDVLEALARVDIHGKAAVLASAALTAVLMDVLAREARKPQDAYRRMYLV</sequence>
<dbReference type="SUPFAM" id="SSF48371">
    <property type="entry name" value="ARM repeat"/>
    <property type="match status" value="1"/>
</dbReference>
<dbReference type="InterPro" id="IPR011989">
    <property type="entry name" value="ARM-like"/>
</dbReference>
<name>A0A4P9X197_9FUNG</name>
<dbReference type="Pfam" id="PF24492">
    <property type="entry name" value="HEAT_ECM29"/>
    <property type="match status" value="1"/>
</dbReference>
<dbReference type="Proteomes" id="UP000268535">
    <property type="component" value="Unassembled WGS sequence"/>
</dbReference>
<evidence type="ECO:0000313" key="5">
    <source>
        <dbReference type="Proteomes" id="UP000268535"/>
    </source>
</evidence>
<organism evidence="4 5">
    <name type="scientific">Caulochytrium protostelioides</name>
    <dbReference type="NCBI Taxonomy" id="1555241"/>
    <lineage>
        <taxon>Eukaryota</taxon>
        <taxon>Fungi</taxon>
        <taxon>Fungi incertae sedis</taxon>
        <taxon>Chytridiomycota</taxon>
        <taxon>Chytridiomycota incertae sedis</taxon>
        <taxon>Chytridiomycetes</taxon>
        <taxon>Caulochytriales</taxon>
        <taxon>Caulochytriaceae</taxon>
        <taxon>Caulochytrium</taxon>
    </lineage>
</organism>
<dbReference type="GO" id="GO:0005737">
    <property type="term" value="C:cytoplasm"/>
    <property type="evidence" value="ECO:0007669"/>
    <property type="project" value="TreeGrafter"/>
</dbReference>
<evidence type="ECO:0000259" key="2">
    <source>
        <dbReference type="Pfam" id="PF23271"/>
    </source>
</evidence>
<evidence type="ECO:0000256" key="1">
    <source>
        <dbReference type="ARBA" id="ARBA00022737"/>
    </source>
</evidence>